<name>A0ABC8QRX1_9AQUA</name>
<accession>A0ABC8QRX1</accession>
<gene>
    <name evidence="1" type="ORF">ILEXP_LOCUS453</name>
</gene>
<sequence length="109" mass="12801">MVAPSTVRASGVLRHRSPPTIVFVLKNCKAGDSQRLGVLSSYSFFIIKWKAIPIDDKKKMWYASKQKFTLKKDSCIEEAIYQQLKHRLLKNYYCKYATDEIRLQIIRRM</sequence>
<dbReference type="Proteomes" id="UP001642360">
    <property type="component" value="Unassembled WGS sequence"/>
</dbReference>
<proteinExistence type="predicted"/>
<protein>
    <submittedName>
        <fullName evidence="1">Uncharacterized protein</fullName>
    </submittedName>
</protein>
<dbReference type="AlphaFoldDB" id="A0ABC8QRX1"/>
<evidence type="ECO:0000313" key="1">
    <source>
        <dbReference type="EMBL" id="CAK9133539.1"/>
    </source>
</evidence>
<reference evidence="1 2" key="1">
    <citation type="submission" date="2024-02" db="EMBL/GenBank/DDBJ databases">
        <authorList>
            <person name="Vignale AGUSTIN F."/>
            <person name="Sosa J E."/>
            <person name="Modenutti C."/>
        </authorList>
    </citation>
    <scope>NUCLEOTIDE SEQUENCE [LARGE SCALE GENOMIC DNA]</scope>
</reference>
<comment type="caution">
    <text evidence="1">The sequence shown here is derived from an EMBL/GenBank/DDBJ whole genome shotgun (WGS) entry which is preliminary data.</text>
</comment>
<evidence type="ECO:0000313" key="2">
    <source>
        <dbReference type="Proteomes" id="UP001642360"/>
    </source>
</evidence>
<organism evidence="1 2">
    <name type="scientific">Ilex paraguariensis</name>
    <name type="common">yerba mate</name>
    <dbReference type="NCBI Taxonomy" id="185542"/>
    <lineage>
        <taxon>Eukaryota</taxon>
        <taxon>Viridiplantae</taxon>
        <taxon>Streptophyta</taxon>
        <taxon>Embryophyta</taxon>
        <taxon>Tracheophyta</taxon>
        <taxon>Spermatophyta</taxon>
        <taxon>Magnoliopsida</taxon>
        <taxon>eudicotyledons</taxon>
        <taxon>Gunneridae</taxon>
        <taxon>Pentapetalae</taxon>
        <taxon>asterids</taxon>
        <taxon>campanulids</taxon>
        <taxon>Aquifoliales</taxon>
        <taxon>Aquifoliaceae</taxon>
        <taxon>Ilex</taxon>
    </lineage>
</organism>
<dbReference type="EMBL" id="CAUOFW020000059">
    <property type="protein sequence ID" value="CAK9133539.1"/>
    <property type="molecule type" value="Genomic_DNA"/>
</dbReference>
<keyword evidence="2" id="KW-1185">Reference proteome</keyword>